<gene>
    <name evidence="7" type="ORF">PMG11_04681</name>
</gene>
<dbReference type="PROSITE" id="PS51471">
    <property type="entry name" value="FE2OG_OXY"/>
    <property type="match status" value="1"/>
</dbReference>
<keyword evidence="3 5" id="KW-0560">Oxidoreductase</keyword>
<keyword evidence="2 5" id="KW-0479">Metal-binding</keyword>
<dbReference type="SUPFAM" id="SSF51197">
    <property type="entry name" value="Clavaminate synthase-like"/>
    <property type="match status" value="1"/>
</dbReference>
<evidence type="ECO:0000313" key="7">
    <source>
        <dbReference type="EMBL" id="CEO60038.1"/>
    </source>
</evidence>
<dbReference type="STRING" id="104259.A0A0F7VDE2"/>
<dbReference type="Gene3D" id="2.60.120.330">
    <property type="entry name" value="B-lactam Antibiotic, Isopenicillin N Synthase, Chain"/>
    <property type="match status" value="1"/>
</dbReference>
<comment type="similarity">
    <text evidence="1 5">Belongs to the iron/ascorbate-dependent oxidoreductase family.</text>
</comment>
<dbReference type="EMBL" id="CDHK01000004">
    <property type="protein sequence ID" value="CEO60038.1"/>
    <property type="molecule type" value="Genomic_DNA"/>
</dbReference>
<dbReference type="GO" id="GO:0044283">
    <property type="term" value="P:small molecule biosynthetic process"/>
    <property type="evidence" value="ECO:0007669"/>
    <property type="project" value="UniProtKB-ARBA"/>
</dbReference>
<evidence type="ECO:0000313" key="8">
    <source>
        <dbReference type="Proteomes" id="UP000042958"/>
    </source>
</evidence>
<dbReference type="InterPro" id="IPR044861">
    <property type="entry name" value="IPNS-like_FE2OG_OXY"/>
</dbReference>
<dbReference type="Pfam" id="PF14226">
    <property type="entry name" value="DIOX_N"/>
    <property type="match status" value="1"/>
</dbReference>
<organism evidence="7 8">
    <name type="scientific">Penicillium brasilianum</name>
    <dbReference type="NCBI Taxonomy" id="104259"/>
    <lineage>
        <taxon>Eukaryota</taxon>
        <taxon>Fungi</taxon>
        <taxon>Dikarya</taxon>
        <taxon>Ascomycota</taxon>
        <taxon>Pezizomycotina</taxon>
        <taxon>Eurotiomycetes</taxon>
        <taxon>Eurotiomycetidae</taxon>
        <taxon>Eurotiales</taxon>
        <taxon>Aspergillaceae</taxon>
        <taxon>Penicillium</taxon>
    </lineage>
</organism>
<dbReference type="PANTHER" id="PTHR10209:SF812">
    <property type="entry name" value="2OG-FE(II) OXYGENASE FAMILY, PUTATIVE (AFU_ORTHOLOGUE AFUA_3G14880)-RELATED"/>
    <property type="match status" value="1"/>
</dbReference>
<name>A0A0F7VDE2_PENBI</name>
<dbReference type="PANTHER" id="PTHR10209">
    <property type="entry name" value="OXIDOREDUCTASE, 2OG-FE II OXYGENASE FAMILY PROTEIN"/>
    <property type="match status" value="1"/>
</dbReference>
<reference evidence="8" key="1">
    <citation type="journal article" date="2015" name="Genome Announc.">
        <title>Draft genome sequence of the fungus Penicillium brasilianum MG11.</title>
        <authorList>
            <person name="Horn F."/>
            <person name="Linde J."/>
            <person name="Mattern D.J."/>
            <person name="Walther G."/>
            <person name="Guthke R."/>
            <person name="Brakhage A.A."/>
            <person name="Valiante V."/>
        </authorList>
    </citation>
    <scope>NUCLEOTIDE SEQUENCE [LARGE SCALE GENOMIC DNA]</scope>
    <source>
        <strain evidence="8">MG11</strain>
    </source>
</reference>
<dbReference type="GO" id="GO:0046872">
    <property type="term" value="F:metal ion binding"/>
    <property type="evidence" value="ECO:0007669"/>
    <property type="project" value="UniProtKB-KW"/>
</dbReference>
<dbReference type="InterPro" id="IPR026992">
    <property type="entry name" value="DIOX_N"/>
</dbReference>
<dbReference type="Pfam" id="PF03171">
    <property type="entry name" value="2OG-FeII_Oxy"/>
    <property type="match status" value="1"/>
</dbReference>
<dbReference type="InterPro" id="IPR027443">
    <property type="entry name" value="IPNS-like_sf"/>
</dbReference>
<accession>A0A0F7VDE2</accession>
<evidence type="ECO:0000256" key="2">
    <source>
        <dbReference type="ARBA" id="ARBA00022723"/>
    </source>
</evidence>
<keyword evidence="8" id="KW-1185">Reference proteome</keyword>
<dbReference type="GO" id="GO:0016491">
    <property type="term" value="F:oxidoreductase activity"/>
    <property type="evidence" value="ECO:0007669"/>
    <property type="project" value="UniProtKB-KW"/>
</dbReference>
<evidence type="ECO:0000259" key="6">
    <source>
        <dbReference type="PROSITE" id="PS51471"/>
    </source>
</evidence>
<feature type="domain" description="Fe2OG dioxygenase" evidence="6">
    <location>
        <begin position="174"/>
        <end position="291"/>
    </location>
</feature>
<sequence>MAAHSIPTIDYSLSTSPATRPKFLSQLRDALVRVGFFYLQNHPIPECLQEDLLAQSRELFQLSPEKKQEIDMASSKHFIGYVGMEDTVTVAKKDYRESYTLGYESPAPSPDEPIYRNLRGPNLWPDSSDLPEFRPVMERYMTEVRKLADEFKVFVAQALDMKPTALAHLFDGIPFDRLMLAKYSPAASPEQAADKQGVQGKGVHKDASLLTFLLPGTSHGGLQALSPANEWIPVPPVPGAMIINVGMQLEALTDGVCYAALHKVVMRPEHYVDSNGNVLGPRFSFPLFHTISLDAIQKEPLDVPPHILALVRDDEARRNARVSLRRLFQAGSAGYGVFATRLRVYQKVTQRWFPQYLDLLSLDKIPQLGAALHSESKSILAAV</sequence>
<dbReference type="Proteomes" id="UP000042958">
    <property type="component" value="Unassembled WGS sequence"/>
</dbReference>
<dbReference type="InterPro" id="IPR005123">
    <property type="entry name" value="Oxoglu/Fe-dep_dioxygenase_dom"/>
</dbReference>
<protein>
    <recommendedName>
        <fullName evidence="6">Fe2OG dioxygenase domain-containing protein</fullName>
    </recommendedName>
</protein>
<evidence type="ECO:0000256" key="4">
    <source>
        <dbReference type="ARBA" id="ARBA00023004"/>
    </source>
</evidence>
<evidence type="ECO:0000256" key="5">
    <source>
        <dbReference type="RuleBase" id="RU003682"/>
    </source>
</evidence>
<proteinExistence type="inferred from homology"/>
<dbReference type="OrthoDB" id="627829at2759"/>
<keyword evidence="4 5" id="KW-0408">Iron</keyword>
<evidence type="ECO:0000256" key="1">
    <source>
        <dbReference type="ARBA" id="ARBA00008056"/>
    </source>
</evidence>
<dbReference type="AlphaFoldDB" id="A0A0F7VDE2"/>
<evidence type="ECO:0000256" key="3">
    <source>
        <dbReference type="ARBA" id="ARBA00023002"/>
    </source>
</evidence>